<keyword evidence="8 10" id="KW-0594">Phospholipid biosynthesis</keyword>
<evidence type="ECO:0000256" key="6">
    <source>
        <dbReference type="ARBA" id="ARBA00023098"/>
    </source>
</evidence>
<feature type="transmembrane region" description="Helical" evidence="10">
    <location>
        <begin position="171"/>
        <end position="187"/>
    </location>
</feature>
<dbReference type="GO" id="GO:0008654">
    <property type="term" value="P:phospholipid biosynthetic process"/>
    <property type="evidence" value="ECO:0007669"/>
    <property type="project" value="UniProtKB-UniRule"/>
</dbReference>
<comment type="function">
    <text evidence="10">Catalyzes the transfer of an acyl group from acyl-phosphate (acyl-PO(4)) to glycerol-3-phosphate (G3P) to form lysophosphatidic acid (LPA). This enzyme utilizes acyl-phosphate as fatty acyl donor, but not acyl-CoA or acyl-ACP.</text>
</comment>
<dbReference type="SMART" id="SM01207">
    <property type="entry name" value="G3P_acyltransf"/>
    <property type="match status" value="1"/>
</dbReference>
<organism evidence="11 12">
    <name type="scientific">Acetobacteroides hydrogenigenes</name>
    <dbReference type="NCBI Taxonomy" id="979970"/>
    <lineage>
        <taxon>Bacteria</taxon>
        <taxon>Pseudomonadati</taxon>
        <taxon>Bacteroidota</taxon>
        <taxon>Bacteroidia</taxon>
        <taxon>Bacteroidales</taxon>
        <taxon>Rikenellaceae</taxon>
        <taxon>Acetobacteroides</taxon>
    </lineage>
</organism>
<dbReference type="HAMAP" id="MF_01043">
    <property type="entry name" value="PlsY"/>
    <property type="match status" value="1"/>
</dbReference>
<keyword evidence="12" id="KW-1185">Reference proteome</keyword>
<dbReference type="GO" id="GO:0005886">
    <property type="term" value="C:plasma membrane"/>
    <property type="evidence" value="ECO:0007669"/>
    <property type="project" value="UniProtKB-SubCell"/>
</dbReference>
<evidence type="ECO:0000256" key="2">
    <source>
        <dbReference type="ARBA" id="ARBA00022516"/>
    </source>
</evidence>
<comment type="subunit">
    <text evidence="10">Probably interacts with PlsX.</text>
</comment>
<gene>
    <name evidence="10" type="primary">plsY</name>
    <name evidence="11" type="ORF">CLV25_106103</name>
</gene>
<dbReference type="EMBL" id="SLWB01000006">
    <property type="protein sequence ID" value="TCN68521.1"/>
    <property type="molecule type" value="Genomic_DNA"/>
</dbReference>
<comment type="similarity">
    <text evidence="10">Belongs to the PlsY family.</text>
</comment>
<evidence type="ECO:0000256" key="1">
    <source>
        <dbReference type="ARBA" id="ARBA00022475"/>
    </source>
</evidence>
<keyword evidence="3 10" id="KW-0808">Transferase</keyword>
<dbReference type="InterPro" id="IPR003811">
    <property type="entry name" value="G3P_acylTferase_PlsY"/>
</dbReference>
<keyword evidence="9 10" id="KW-1208">Phospholipid metabolism</keyword>
<dbReference type="Pfam" id="PF02660">
    <property type="entry name" value="G3P_acyltransf"/>
    <property type="match status" value="1"/>
</dbReference>
<keyword evidence="4 10" id="KW-0812">Transmembrane</keyword>
<dbReference type="NCBIfam" id="TIGR00023">
    <property type="entry name" value="glycerol-3-phosphate 1-O-acyltransferase PlsY"/>
    <property type="match status" value="1"/>
</dbReference>
<keyword evidence="11" id="KW-0012">Acyltransferase</keyword>
<comment type="pathway">
    <text evidence="10">Lipid metabolism; phospholipid metabolism.</text>
</comment>
<dbReference type="Proteomes" id="UP000294830">
    <property type="component" value="Unassembled WGS sequence"/>
</dbReference>
<keyword evidence="2 10" id="KW-0444">Lipid biosynthesis</keyword>
<comment type="catalytic activity">
    <reaction evidence="10">
        <text>an acyl phosphate + sn-glycerol 3-phosphate = a 1-acyl-sn-glycero-3-phosphate + phosphate</text>
        <dbReference type="Rhea" id="RHEA:34075"/>
        <dbReference type="ChEBI" id="CHEBI:43474"/>
        <dbReference type="ChEBI" id="CHEBI:57597"/>
        <dbReference type="ChEBI" id="CHEBI:57970"/>
        <dbReference type="ChEBI" id="CHEBI:59918"/>
        <dbReference type="EC" id="2.3.1.275"/>
    </reaction>
</comment>
<evidence type="ECO:0000313" key="11">
    <source>
        <dbReference type="EMBL" id="TCN68521.1"/>
    </source>
</evidence>
<sequence>MELALNGIQLFIAYIIGSIPSAVWIGRRFYGVDVREHGSKNAGATNTLRVLGPKAALPVFTLDFVKGFVAVMLVHFSDYTPGTSQFVNFQLLLGALAVIGHIAPIFAGFRGGKGVATLAGIGVALSPVSALLCILVFAVVFVATRYVSVGSMIAGVCYPAFISLLQPNAPMPLVIFGNVVAVLLIFTHRKNIKRLFKGEENRISFKKKKS</sequence>
<evidence type="ECO:0000256" key="8">
    <source>
        <dbReference type="ARBA" id="ARBA00023209"/>
    </source>
</evidence>
<dbReference type="EC" id="2.3.1.275" evidence="10"/>
<reference evidence="11 12" key="1">
    <citation type="submission" date="2019-03" db="EMBL/GenBank/DDBJ databases">
        <title>Genomic Encyclopedia of Archaeal and Bacterial Type Strains, Phase II (KMG-II): from individual species to whole genera.</title>
        <authorList>
            <person name="Goeker M."/>
        </authorList>
    </citation>
    <scope>NUCLEOTIDE SEQUENCE [LARGE SCALE GENOMIC DNA]</scope>
    <source>
        <strain evidence="11 12">RL-C</strain>
    </source>
</reference>
<evidence type="ECO:0000256" key="3">
    <source>
        <dbReference type="ARBA" id="ARBA00022679"/>
    </source>
</evidence>
<dbReference type="PANTHER" id="PTHR30309:SF0">
    <property type="entry name" value="GLYCEROL-3-PHOSPHATE ACYLTRANSFERASE-RELATED"/>
    <property type="match status" value="1"/>
</dbReference>
<evidence type="ECO:0000256" key="5">
    <source>
        <dbReference type="ARBA" id="ARBA00022989"/>
    </source>
</evidence>
<dbReference type="AlphaFoldDB" id="A0A4R2EJ52"/>
<dbReference type="UniPathway" id="UPA00085"/>
<feature type="transmembrane region" description="Helical" evidence="10">
    <location>
        <begin position="115"/>
        <end position="139"/>
    </location>
</feature>
<feature type="transmembrane region" description="Helical" evidence="10">
    <location>
        <begin position="55"/>
        <end position="74"/>
    </location>
</feature>
<evidence type="ECO:0000313" key="12">
    <source>
        <dbReference type="Proteomes" id="UP000294830"/>
    </source>
</evidence>
<dbReference type="RefSeq" id="WP_131839101.1">
    <property type="nucleotide sequence ID" value="NZ_SLWB01000006.1"/>
</dbReference>
<keyword evidence="1 10" id="KW-1003">Cell membrane</keyword>
<feature type="transmembrane region" description="Helical" evidence="10">
    <location>
        <begin position="86"/>
        <end position="109"/>
    </location>
</feature>
<proteinExistence type="inferred from homology"/>
<comment type="subcellular location">
    <subcellularLocation>
        <location evidence="10">Cell membrane</location>
        <topology evidence="10">Multi-pass membrane protein</topology>
    </subcellularLocation>
</comment>
<accession>A0A4R2EJ52</accession>
<keyword evidence="6 10" id="KW-0443">Lipid metabolism</keyword>
<comment type="caution">
    <text evidence="11">The sequence shown here is derived from an EMBL/GenBank/DDBJ whole genome shotgun (WGS) entry which is preliminary data.</text>
</comment>
<feature type="transmembrane region" description="Helical" evidence="10">
    <location>
        <begin position="7"/>
        <end position="26"/>
    </location>
</feature>
<keyword evidence="7 10" id="KW-0472">Membrane</keyword>
<protein>
    <recommendedName>
        <fullName evidence="10">Glycerol-3-phosphate acyltransferase</fullName>
    </recommendedName>
    <alternativeName>
        <fullName evidence="10">Acyl-PO4 G3P acyltransferase</fullName>
    </alternativeName>
    <alternativeName>
        <fullName evidence="10">Acyl-phosphate--glycerol-3-phosphate acyltransferase</fullName>
    </alternativeName>
    <alternativeName>
        <fullName evidence="10">G3P acyltransferase</fullName>
        <shortName evidence="10">GPAT</shortName>
        <ecNumber evidence="10">2.3.1.275</ecNumber>
    </alternativeName>
    <alternativeName>
        <fullName evidence="10">Lysophosphatidic acid synthase</fullName>
        <shortName evidence="10">LPA synthase</shortName>
    </alternativeName>
</protein>
<dbReference type="PANTHER" id="PTHR30309">
    <property type="entry name" value="INNER MEMBRANE PROTEIN YGIH"/>
    <property type="match status" value="1"/>
</dbReference>
<dbReference type="OrthoDB" id="9777124at2"/>
<evidence type="ECO:0000256" key="7">
    <source>
        <dbReference type="ARBA" id="ARBA00023136"/>
    </source>
</evidence>
<evidence type="ECO:0000256" key="4">
    <source>
        <dbReference type="ARBA" id="ARBA00022692"/>
    </source>
</evidence>
<name>A0A4R2EJ52_9BACT</name>
<keyword evidence="5 10" id="KW-1133">Transmembrane helix</keyword>
<evidence type="ECO:0000256" key="9">
    <source>
        <dbReference type="ARBA" id="ARBA00023264"/>
    </source>
</evidence>
<evidence type="ECO:0000256" key="10">
    <source>
        <dbReference type="HAMAP-Rule" id="MF_01043"/>
    </source>
</evidence>
<dbReference type="GO" id="GO:0043772">
    <property type="term" value="F:acyl-phosphate glycerol-3-phosphate acyltransferase activity"/>
    <property type="evidence" value="ECO:0007669"/>
    <property type="project" value="UniProtKB-UniRule"/>
</dbReference>